<evidence type="ECO:0000313" key="3">
    <source>
        <dbReference type="EMBL" id="CAE05871.3"/>
    </source>
</evidence>
<dbReference type="Proteomes" id="UP000000763">
    <property type="component" value="Chromosome 4"/>
</dbReference>
<feature type="signal peptide" evidence="1">
    <location>
        <begin position="1"/>
        <end position="21"/>
    </location>
</feature>
<keyword evidence="1" id="KW-0732">Signal</keyword>
<feature type="chain" id="PRO_5004295429" evidence="1">
    <location>
        <begin position="22"/>
        <end position="271"/>
    </location>
</feature>
<proteinExistence type="predicted"/>
<evidence type="ECO:0000256" key="1">
    <source>
        <dbReference type="SAM" id="SignalP"/>
    </source>
</evidence>
<dbReference type="PANTHER" id="PTHR10775:SF182">
    <property type="entry name" value="TRANSPOSON, EN_SPM-LIKE, TRANSPOSASE-ASSOCIATED DOMAIN PROTEIN-RELATED"/>
    <property type="match status" value="1"/>
</dbReference>
<dbReference type="Pfam" id="PF13963">
    <property type="entry name" value="Transpos_assoc"/>
    <property type="match status" value="1"/>
</dbReference>
<dbReference type="AlphaFoldDB" id="Q7XK32"/>
<name>Q7XK32_ORYSJ</name>
<dbReference type="PANTHER" id="PTHR10775">
    <property type="entry name" value="OS08G0208400 PROTEIN"/>
    <property type="match status" value="1"/>
</dbReference>
<dbReference type="EMBL" id="AL606595">
    <property type="protein sequence ID" value="CAE05871.3"/>
    <property type="molecule type" value="Genomic_DNA"/>
</dbReference>
<evidence type="ECO:0000259" key="2">
    <source>
        <dbReference type="Pfam" id="PF13963"/>
    </source>
</evidence>
<protein>
    <submittedName>
        <fullName evidence="3">OSJNBa0044K18.13 protein</fullName>
    </submittedName>
</protein>
<feature type="domain" description="Transposase-associated" evidence="2">
    <location>
        <begin position="15"/>
        <end position="68"/>
    </location>
</feature>
<reference evidence="4" key="2">
    <citation type="journal article" date="2008" name="Nucleic Acids Res.">
        <title>The rice annotation project database (RAP-DB): 2008 update.</title>
        <authorList>
            <consortium name="The rice annotation project (RAP)"/>
        </authorList>
    </citation>
    <scope>GENOME REANNOTATION</scope>
    <source>
        <strain evidence="4">cv. Nipponbare</strain>
    </source>
</reference>
<dbReference type="InterPro" id="IPR029480">
    <property type="entry name" value="Transpos_assoc"/>
</dbReference>
<organism evidence="3 4">
    <name type="scientific">Oryza sativa subsp. japonica</name>
    <name type="common">Rice</name>
    <dbReference type="NCBI Taxonomy" id="39947"/>
    <lineage>
        <taxon>Eukaryota</taxon>
        <taxon>Viridiplantae</taxon>
        <taxon>Streptophyta</taxon>
        <taxon>Embryophyta</taxon>
        <taxon>Tracheophyta</taxon>
        <taxon>Spermatophyta</taxon>
        <taxon>Magnoliopsida</taxon>
        <taxon>Liliopsida</taxon>
        <taxon>Poales</taxon>
        <taxon>Poaceae</taxon>
        <taxon>BOP clade</taxon>
        <taxon>Oryzoideae</taxon>
        <taxon>Oryzeae</taxon>
        <taxon>Oryzinae</taxon>
        <taxon>Oryza</taxon>
        <taxon>Oryza sativa</taxon>
    </lineage>
</organism>
<evidence type="ECO:0000313" key="4">
    <source>
        <dbReference type="Proteomes" id="UP000000763"/>
    </source>
</evidence>
<sequence length="271" mass="30954">MAGGPKSLLTACIIFLRVAEANRQKGFICCPCNKCKNQKEYSASRTINFHLFELGFMPSYNCWTSHGEQGVEMEEDEVEDDNIPDFDQYSGFEGNQTGEKKMDADGNDVADDLGQMLQDAKEDCESEKGAHKLDKMLEDHRTSLYPGCEQGHKKLDTTLEFLQWKAKNSNILPEGNKLPETTYEAKKIVCPLGLEVQKIHACPNDCILYRGEEYKNLEACPVCKALWYKIRRDDPGEVDGQLTKKRIPAKVMWYFPIIPRLRRLFRNKGNV</sequence>
<accession>Q7XK32</accession>
<gene>
    <name evidence="3" type="primary">OSJNBa0044K18.13</name>
</gene>
<reference evidence="4" key="1">
    <citation type="journal article" date="2005" name="Nature">
        <title>The map-based sequence of the rice genome.</title>
        <authorList>
            <consortium name="International rice genome sequencing project (IRGSP)"/>
            <person name="Matsumoto T."/>
            <person name="Wu J."/>
            <person name="Kanamori H."/>
            <person name="Katayose Y."/>
            <person name="Fujisawa M."/>
            <person name="Namiki N."/>
            <person name="Mizuno H."/>
            <person name="Yamamoto K."/>
            <person name="Antonio B.A."/>
            <person name="Baba T."/>
            <person name="Sakata K."/>
            <person name="Nagamura Y."/>
            <person name="Aoki H."/>
            <person name="Arikawa K."/>
            <person name="Arita K."/>
            <person name="Bito T."/>
            <person name="Chiden Y."/>
            <person name="Fujitsuka N."/>
            <person name="Fukunaka R."/>
            <person name="Hamada M."/>
            <person name="Harada C."/>
            <person name="Hayashi A."/>
            <person name="Hijishita S."/>
            <person name="Honda M."/>
            <person name="Hosokawa S."/>
            <person name="Ichikawa Y."/>
            <person name="Idonuma A."/>
            <person name="Iijima M."/>
            <person name="Ikeda M."/>
            <person name="Ikeno M."/>
            <person name="Ito K."/>
            <person name="Ito S."/>
            <person name="Ito T."/>
            <person name="Ito Y."/>
            <person name="Ito Y."/>
            <person name="Iwabuchi A."/>
            <person name="Kamiya K."/>
            <person name="Karasawa W."/>
            <person name="Kurita K."/>
            <person name="Katagiri S."/>
            <person name="Kikuta A."/>
            <person name="Kobayashi H."/>
            <person name="Kobayashi N."/>
            <person name="Machita K."/>
            <person name="Maehara T."/>
            <person name="Masukawa M."/>
            <person name="Mizubayashi T."/>
            <person name="Mukai Y."/>
            <person name="Nagasaki H."/>
            <person name="Nagata Y."/>
            <person name="Naito S."/>
            <person name="Nakashima M."/>
            <person name="Nakama Y."/>
            <person name="Nakamichi Y."/>
            <person name="Nakamura M."/>
            <person name="Meguro A."/>
            <person name="Negishi M."/>
            <person name="Ohta I."/>
            <person name="Ohta T."/>
            <person name="Okamoto M."/>
            <person name="Ono N."/>
            <person name="Saji S."/>
            <person name="Sakaguchi M."/>
            <person name="Sakai K."/>
            <person name="Shibata M."/>
            <person name="Shimokawa T."/>
            <person name="Song J."/>
            <person name="Takazaki Y."/>
            <person name="Terasawa K."/>
            <person name="Tsugane M."/>
            <person name="Tsuji K."/>
            <person name="Ueda S."/>
            <person name="Waki K."/>
            <person name="Yamagata H."/>
            <person name="Yamamoto M."/>
            <person name="Yamamoto S."/>
            <person name="Yamane H."/>
            <person name="Yoshiki S."/>
            <person name="Yoshihara R."/>
            <person name="Yukawa K."/>
            <person name="Zhong H."/>
            <person name="Yano M."/>
            <person name="Yuan Q."/>
            <person name="Ouyang S."/>
            <person name="Liu J."/>
            <person name="Jones K.M."/>
            <person name="Gansberger K."/>
            <person name="Moffat K."/>
            <person name="Hill J."/>
            <person name="Bera J."/>
            <person name="Fadrosh D."/>
            <person name="Jin S."/>
            <person name="Johri S."/>
            <person name="Kim M."/>
            <person name="Overton L."/>
            <person name="Reardon M."/>
            <person name="Tsitrin T."/>
            <person name="Vuong H."/>
            <person name="Weaver B."/>
            <person name="Ciecko A."/>
            <person name="Tallon L."/>
            <person name="Jackson J."/>
            <person name="Pai G."/>
            <person name="Aken S.V."/>
            <person name="Utterback T."/>
            <person name="Reidmuller S."/>
            <person name="Feldblyum T."/>
            <person name="Hsiao J."/>
            <person name="Zismann V."/>
            <person name="Iobst S."/>
            <person name="de Vazeille A.R."/>
            <person name="Buell C.R."/>
            <person name="Ying K."/>
            <person name="Li Y."/>
            <person name="Lu T."/>
            <person name="Huang Y."/>
            <person name="Zhao Q."/>
            <person name="Feng Q."/>
            <person name="Zhang L."/>
            <person name="Zhu J."/>
            <person name="Weng Q."/>
            <person name="Mu J."/>
            <person name="Lu Y."/>
            <person name="Fan D."/>
            <person name="Liu Y."/>
            <person name="Guan J."/>
            <person name="Zhang Y."/>
            <person name="Yu S."/>
            <person name="Liu X."/>
            <person name="Zhang Y."/>
            <person name="Hong G."/>
            <person name="Han B."/>
            <person name="Choisne N."/>
            <person name="Demange N."/>
            <person name="Orjeda G."/>
            <person name="Samain S."/>
            <person name="Cattolico L."/>
            <person name="Pelletier E."/>
            <person name="Couloux A."/>
            <person name="Segurens B."/>
            <person name="Wincker P."/>
            <person name="D'Hont A."/>
            <person name="Scarpelli C."/>
            <person name="Weissenbach J."/>
            <person name="Salanoubat M."/>
            <person name="Quetier F."/>
            <person name="Yu Y."/>
            <person name="Kim H.R."/>
            <person name="Rambo T."/>
            <person name="Currie J."/>
            <person name="Collura K."/>
            <person name="Luo M."/>
            <person name="Yang T."/>
            <person name="Ammiraju J.S.S."/>
            <person name="Engler F."/>
            <person name="Soderlund C."/>
            <person name="Wing R.A."/>
            <person name="Palmer L.E."/>
            <person name="de la Bastide M."/>
            <person name="Spiegel L."/>
            <person name="Nascimento L."/>
            <person name="Zutavern T."/>
            <person name="O'Shaughnessy A."/>
            <person name="Dike S."/>
            <person name="Dedhia N."/>
            <person name="Preston R."/>
            <person name="Balija V."/>
            <person name="McCombie W.R."/>
            <person name="Chow T."/>
            <person name="Chen H."/>
            <person name="Chung M."/>
            <person name="Chen C."/>
            <person name="Shaw J."/>
            <person name="Wu H."/>
            <person name="Hsiao K."/>
            <person name="Chao Y."/>
            <person name="Chu M."/>
            <person name="Cheng C."/>
            <person name="Hour A."/>
            <person name="Lee P."/>
            <person name="Lin S."/>
            <person name="Lin Y."/>
            <person name="Liou J."/>
            <person name="Liu S."/>
            <person name="Hsing Y."/>
            <person name="Raghuvanshi S."/>
            <person name="Mohanty A."/>
            <person name="Bharti A.K."/>
            <person name="Gaur A."/>
            <person name="Gupta V."/>
            <person name="Kumar D."/>
            <person name="Ravi V."/>
            <person name="Vij S."/>
            <person name="Kapur A."/>
            <person name="Khurana P."/>
            <person name="Khurana P."/>
            <person name="Khurana J.P."/>
            <person name="Tyagi A.K."/>
            <person name="Gaikwad K."/>
            <person name="Singh A."/>
            <person name="Dalal V."/>
            <person name="Srivastava S."/>
            <person name="Dixit A."/>
            <person name="Pal A.K."/>
            <person name="Ghazi I.A."/>
            <person name="Yadav M."/>
            <person name="Pandit A."/>
            <person name="Bhargava A."/>
            <person name="Sureshbabu K."/>
            <person name="Batra K."/>
            <person name="Sharma T.R."/>
            <person name="Mohapatra T."/>
            <person name="Singh N.K."/>
            <person name="Messing J."/>
            <person name="Nelson A.B."/>
            <person name="Fuks G."/>
            <person name="Kavchok S."/>
            <person name="Keizer G."/>
            <person name="Linton E."/>
            <person name="Llaca V."/>
            <person name="Song R."/>
            <person name="Tanyolac B."/>
            <person name="Young S."/>
            <person name="Ho-Il K."/>
            <person name="Hahn J.H."/>
            <person name="Sangsakoo G."/>
            <person name="Vanavichit A."/>
            <person name="de Mattos Luiz.A.T."/>
            <person name="Zimmer P.D."/>
            <person name="Malone G."/>
            <person name="Dellagostin O."/>
            <person name="de Oliveira A.C."/>
            <person name="Bevan M."/>
            <person name="Bancroft I."/>
            <person name="Minx P."/>
            <person name="Cordum H."/>
            <person name="Wilson R."/>
            <person name="Cheng Z."/>
            <person name="Jin W."/>
            <person name="Jiang J."/>
            <person name="Leong S.A."/>
            <person name="Iwama H."/>
            <person name="Gojobori T."/>
            <person name="Itoh T."/>
            <person name="Niimura Y."/>
            <person name="Fujii Y."/>
            <person name="Habara T."/>
            <person name="Sakai H."/>
            <person name="Sato Y."/>
            <person name="Wilson G."/>
            <person name="Kumar K."/>
            <person name="McCouch S."/>
            <person name="Juretic N."/>
            <person name="Hoen D."/>
            <person name="Wright S."/>
            <person name="Bruskiewich R."/>
            <person name="Bureau T."/>
            <person name="Miyao A."/>
            <person name="Hirochika H."/>
            <person name="Nishikawa T."/>
            <person name="Kadowaki K."/>
            <person name="Sugiura M."/>
            <person name="Burr B."/>
            <person name="Sasaki T."/>
        </authorList>
    </citation>
    <scope>NUCLEOTIDE SEQUENCE [LARGE SCALE GENOMIC DNA]</scope>
    <source>
        <strain evidence="4">cv. Nipponbare</strain>
    </source>
</reference>